<dbReference type="Gene3D" id="1.10.510.10">
    <property type="entry name" value="Transferase(Phosphotransferase) domain 1"/>
    <property type="match status" value="1"/>
</dbReference>
<dbReference type="Pfam" id="PF13202">
    <property type="entry name" value="EF-hand_5"/>
    <property type="match status" value="1"/>
</dbReference>
<evidence type="ECO:0000259" key="8">
    <source>
        <dbReference type="PROSITE" id="PS50222"/>
    </source>
</evidence>
<protein>
    <recommendedName>
        <fullName evidence="8">EF-hand domain-containing protein</fullName>
    </recommendedName>
</protein>
<keyword evidence="4" id="KW-0547">Nucleotide-binding</keyword>
<dbReference type="GO" id="GO:0005509">
    <property type="term" value="F:calcium ion binding"/>
    <property type="evidence" value="ECO:0007669"/>
    <property type="project" value="InterPro"/>
</dbReference>
<dbReference type="Pfam" id="PF13499">
    <property type="entry name" value="EF-hand_7"/>
    <property type="match status" value="1"/>
</dbReference>
<dbReference type="EMBL" id="ASPP01025182">
    <property type="protein sequence ID" value="ETO08298.1"/>
    <property type="molecule type" value="Genomic_DNA"/>
</dbReference>
<dbReference type="InterPro" id="IPR011992">
    <property type="entry name" value="EF-hand-dom_pair"/>
</dbReference>
<dbReference type="GO" id="GO:0005524">
    <property type="term" value="F:ATP binding"/>
    <property type="evidence" value="ECO:0007669"/>
    <property type="project" value="UniProtKB-KW"/>
</dbReference>
<comment type="caution">
    <text evidence="9">The sequence shown here is derived from an EMBL/GenBank/DDBJ whole genome shotgun (WGS) entry which is preliminary data.</text>
</comment>
<gene>
    <name evidence="9" type="ORF">RFI_29092</name>
</gene>
<dbReference type="InterPro" id="IPR011009">
    <property type="entry name" value="Kinase-like_dom_sf"/>
</dbReference>
<dbReference type="Gene3D" id="1.10.238.10">
    <property type="entry name" value="EF-hand"/>
    <property type="match status" value="2"/>
</dbReference>
<dbReference type="SMART" id="SM00054">
    <property type="entry name" value="EFh"/>
    <property type="match status" value="2"/>
</dbReference>
<dbReference type="InterPro" id="IPR002048">
    <property type="entry name" value="EF_hand_dom"/>
</dbReference>
<dbReference type="InterPro" id="IPR018247">
    <property type="entry name" value="EF_Hand_1_Ca_BS"/>
</dbReference>
<comment type="cofactor">
    <cofactor evidence="1">
        <name>Mg(2+)</name>
        <dbReference type="ChEBI" id="CHEBI:18420"/>
    </cofactor>
</comment>
<organism evidence="9 10">
    <name type="scientific">Reticulomyxa filosa</name>
    <dbReference type="NCBI Taxonomy" id="46433"/>
    <lineage>
        <taxon>Eukaryota</taxon>
        <taxon>Sar</taxon>
        <taxon>Rhizaria</taxon>
        <taxon>Retaria</taxon>
        <taxon>Foraminifera</taxon>
        <taxon>Monothalamids</taxon>
        <taxon>Reticulomyxidae</taxon>
        <taxon>Reticulomyxa</taxon>
    </lineage>
</organism>
<evidence type="ECO:0000256" key="6">
    <source>
        <dbReference type="ARBA" id="ARBA00022837"/>
    </source>
</evidence>
<dbReference type="AlphaFoldDB" id="X6M2A3"/>
<dbReference type="OrthoDB" id="40902at2759"/>
<keyword evidence="2" id="KW-0723">Serine/threonine-protein kinase</keyword>
<feature type="domain" description="EF-hand" evidence="8">
    <location>
        <begin position="222"/>
        <end position="257"/>
    </location>
</feature>
<evidence type="ECO:0000256" key="5">
    <source>
        <dbReference type="ARBA" id="ARBA00022777"/>
    </source>
</evidence>
<accession>X6M2A3</accession>
<evidence type="ECO:0000256" key="3">
    <source>
        <dbReference type="ARBA" id="ARBA00022679"/>
    </source>
</evidence>
<dbReference type="GO" id="GO:0004674">
    <property type="term" value="F:protein serine/threonine kinase activity"/>
    <property type="evidence" value="ECO:0007669"/>
    <property type="project" value="UniProtKB-KW"/>
</dbReference>
<keyword evidence="3" id="KW-0808">Transferase</keyword>
<evidence type="ECO:0000256" key="2">
    <source>
        <dbReference type="ARBA" id="ARBA00022527"/>
    </source>
</evidence>
<feature type="domain" description="EF-hand" evidence="8">
    <location>
        <begin position="135"/>
        <end position="170"/>
    </location>
</feature>
<evidence type="ECO:0000256" key="7">
    <source>
        <dbReference type="ARBA" id="ARBA00022840"/>
    </source>
</evidence>
<name>X6M2A3_RETFI</name>
<dbReference type="PROSITE" id="PS00018">
    <property type="entry name" value="EF_HAND_1"/>
    <property type="match status" value="2"/>
</dbReference>
<dbReference type="InterPro" id="IPR050205">
    <property type="entry name" value="CDPK_Ser/Thr_kinases"/>
</dbReference>
<dbReference type="Proteomes" id="UP000023152">
    <property type="component" value="Unassembled WGS sequence"/>
</dbReference>
<keyword evidence="10" id="KW-1185">Reference proteome</keyword>
<dbReference type="PROSITE" id="PS50222">
    <property type="entry name" value="EF_HAND_2"/>
    <property type="match status" value="2"/>
</dbReference>
<proteinExistence type="predicted"/>
<reference evidence="9 10" key="1">
    <citation type="journal article" date="2013" name="Curr. Biol.">
        <title>The Genome of the Foraminiferan Reticulomyxa filosa.</title>
        <authorList>
            <person name="Glockner G."/>
            <person name="Hulsmann N."/>
            <person name="Schleicher M."/>
            <person name="Noegel A.A."/>
            <person name="Eichinger L."/>
            <person name="Gallinger C."/>
            <person name="Pawlowski J."/>
            <person name="Sierra R."/>
            <person name="Euteneuer U."/>
            <person name="Pillet L."/>
            <person name="Moustafa A."/>
            <person name="Platzer M."/>
            <person name="Groth M."/>
            <person name="Szafranski K."/>
            <person name="Schliwa M."/>
        </authorList>
    </citation>
    <scope>NUCLEOTIDE SEQUENCE [LARGE SCALE GENOMIC DNA]</scope>
</reference>
<evidence type="ECO:0000313" key="10">
    <source>
        <dbReference type="Proteomes" id="UP000023152"/>
    </source>
</evidence>
<dbReference type="SUPFAM" id="SSF47473">
    <property type="entry name" value="EF-hand"/>
    <property type="match status" value="1"/>
</dbReference>
<keyword evidence="6" id="KW-0106">Calcium</keyword>
<evidence type="ECO:0000313" key="9">
    <source>
        <dbReference type="EMBL" id="ETO08298.1"/>
    </source>
</evidence>
<sequence>MLFGYPPFFADEDDIVRFGAEHIIEEKIRKGFCKEVKPGFGSWIDFLARPTKYKKRFPEDIPVSENCMKILSHMLESDAAKRWTVKECLSSAWIRGECHDTDISPMHKQALLEFNKTSKFKIAIGNYFAKYLEPDEVEDLKTFFSSLDENNDGVISFEEFKNGMKQRDKKLTEAQIETMFQNIDIDDSRSLSSFFLLDCLFYLSALHVSRNRTIAASRQLIAQDERLFRAFLDLDKDSSGALSKQELQDAMERLNPSYKDVTFKRQISAAFASADQNKDGVNHMYVLHTLRITQIPFFGRVLHPQFEKNQRLNEFVNGSEMYYAGANFDVVGRPSNDRTREVSLLVPSSAKQQFVHRMANSQHFTIDLNTAKEVRFLYNGKEVTLTTEMVLQVLQKQKK</sequence>
<keyword evidence="7" id="KW-0067">ATP-binding</keyword>
<dbReference type="CDD" id="cd00051">
    <property type="entry name" value="EFh"/>
    <property type="match status" value="2"/>
</dbReference>
<keyword evidence="5" id="KW-0418">Kinase</keyword>
<evidence type="ECO:0000256" key="1">
    <source>
        <dbReference type="ARBA" id="ARBA00001946"/>
    </source>
</evidence>
<dbReference type="SUPFAM" id="SSF56112">
    <property type="entry name" value="Protein kinase-like (PK-like)"/>
    <property type="match status" value="1"/>
</dbReference>
<evidence type="ECO:0000256" key="4">
    <source>
        <dbReference type="ARBA" id="ARBA00022741"/>
    </source>
</evidence>
<dbReference type="PANTHER" id="PTHR24349">
    <property type="entry name" value="SERINE/THREONINE-PROTEIN KINASE"/>
    <property type="match status" value="1"/>
</dbReference>